<dbReference type="SUPFAM" id="SSF47384">
    <property type="entry name" value="Homodimeric domain of signal transducing histidine kinase"/>
    <property type="match status" value="1"/>
</dbReference>
<evidence type="ECO:0000256" key="8">
    <source>
        <dbReference type="ARBA" id="ARBA00023012"/>
    </source>
</evidence>
<dbReference type="PANTHER" id="PTHR43065:SF10">
    <property type="entry name" value="PEROXIDE STRESS-ACTIVATED HISTIDINE KINASE MAK3"/>
    <property type="match status" value="1"/>
</dbReference>
<dbReference type="OrthoDB" id="224978at2"/>
<feature type="domain" description="Histidine kinase" evidence="11">
    <location>
        <begin position="228"/>
        <end position="443"/>
    </location>
</feature>
<gene>
    <name evidence="12" type="ORF">E4L96_16715</name>
</gene>
<dbReference type="CDD" id="cd00082">
    <property type="entry name" value="HisKA"/>
    <property type="match status" value="1"/>
</dbReference>
<keyword evidence="4" id="KW-0808">Transferase</keyword>
<evidence type="ECO:0000256" key="2">
    <source>
        <dbReference type="ARBA" id="ARBA00012438"/>
    </source>
</evidence>
<keyword evidence="7" id="KW-0067">ATP-binding</keyword>
<keyword evidence="13" id="KW-1185">Reference proteome</keyword>
<evidence type="ECO:0000256" key="4">
    <source>
        <dbReference type="ARBA" id="ARBA00022679"/>
    </source>
</evidence>
<keyword evidence="10" id="KW-1133">Transmembrane helix</keyword>
<feature type="transmembrane region" description="Helical" evidence="10">
    <location>
        <begin position="157"/>
        <end position="177"/>
    </location>
</feature>
<dbReference type="PROSITE" id="PS50109">
    <property type="entry name" value="HIS_KIN"/>
    <property type="match status" value="1"/>
</dbReference>
<evidence type="ECO:0000256" key="1">
    <source>
        <dbReference type="ARBA" id="ARBA00000085"/>
    </source>
</evidence>
<name>A0A4Y9S7X3_9BURK</name>
<reference evidence="12 13" key="1">
    <citation type="submission" date="2019-03" db="EMBL/GenBank/DDBJ databases">
        <title>Draft Genome Sequence of Massilia arenosa sp. nov., a Novel Massilia Species Isolated from a Sandy-loam Maize Soil.</title>
        <authorList>
            <person name="Raths R."/>
            <person name="Peta V."/>
            <person name="Bucking H."/>
        </authorList>
    </citation>
    <scope>NUCLEOTIDE SEQUENCE [LARGE SCALE GENOMIC DNA]</scope>
    <source>
        <strain evidence="12 13">MC02</strain>
    </source>
</reference>
<comment type="catalytic activity">
    <reaction evidence="1">
        <text>ATP + protein L-histidine = ADP + protein N-phospho-L-histidine.</text>
        <dbReference type="EC" id="2.7.13.3"/>
    </reaction>
</comment>
<dbReference type="InterPro" id="IPR036890">
    <property type="entry name" value="HATPase_C_sf"/>
</dbReference>
<dbReference type="InterPro" id="IPR036097">
    <property type="entry name" value="HisK_dim/P_sf"/>
</dbReference>
<dbReference type="Gene3D" id="3.30.565.10">
    <property type="entry name" value="Histidine kinase-like ATPase, C-terminal domain"/>
    <property type="match status" value="1"/>
</dbReference>
<evidence type="ECO:0000256" key="9">
    <source>
        <dbReference type="SAM" id="Coils"/>
    </source>
</evidence>
<keyword evidence="9" id="KW-0175">Coiled coil</keyword>
<dbReference type="Gene3D" id="1.10.287.130">
    <property type="match status" value="1"/>
</dbReference>
<dbReference type="PANTHER" id="PTHR43065">
    <property type="entry name" value="SENSOR HISTIDINE KINASE"/>
    <property type="match status" value="1"/>
</dbReference>
<sequence length="443" mass="48831">MTARALQAGYEAEIAEHRLAFSRGCAITAIVLILAGCLLDYALYPSMQSLFGMARLFFSGLILAIILVMRTPWGEAHARELTFIWLMLPQVMITWMIARTEGASSLYYGGLHLAIFASGLALPFTVLENAGFGILTYTAYTIACVAHPDGVQLRGAFMVNSLFLLMSTTIAAVCTYFNERTRFTTFRLKEEVAASNQQLERTNRELTEIKGQMLQQEKMAALGTLAAGLLHEVNNPVNYSMMAIDIALEEPAAQDNGSLRECLQDARGGMQRVHHIVSDLKTFAYRKSGTELTTSHFLFETALDSALRLVSHETRGMRISRVLPEDTLVRGDEAAIIGVLINLLSNAAHAGRGSGRTDLAIDIEAHWEHERLRVSVRDNGPGIARENLTRVFEPFFTTREVGKGLGLGLAISYSVIERHGGVLTADSVLGEWTRFQFDLPRGT</sequence>
<dbReference type="GO" id="GO:0005524">
    <property type="term" value="F:ATP binding"/>
    <property type="evidence" value="ECO:0007669"/>
    <property type="project" value="UniProtKB-KW"/>
</dbReference>
<evidence type="ECO:0000256" key="6">
    <source>
        <dbReference type="ARBA" id="ARBA00022777"/>
    </source>
</evidence>
<evidence type="ECO:0000256" key="7">
    <source>
        <dbReference type="ARBA" id="ARBA00022840"/>
    </source>
</evidence>
<keyword evidence="3" id="KW-0597">Phosphoprotein</keyword>
<feature type="transmembrane region" description="Helical" evidence="10">
    <location>
        <begin position="105"/>
        <end position="127"/>
    </location>
</feature>
<comment type="caution">
    <text evidence="12">The sequence shown here is derived from an EMBL/GenBank/DDBJ whole genome shotgun (WGS) entry which is preliminary data.</text>
</comment>
<dbReference type="Proteomes" id="UP000298438">
    <property type="component" value="Unassembled WGS sequence"/>
</dbReference>
<keyword evidence="5" id="KW-0547">Nucleotide-binding</keyword>
<keyword evidence="10" id="KW-0472">Membrane</keyword>
<dbReference type="GO" id="GO:0000155">
    <property type="term" value="F:phosphorelay sensor kinase activity"/>
    <property type="evidence" value="ECO:0007669"/>
    <property type="project" value="InterPro"/>
</dbReference>
<dbReference type="EMBL" id="SPVF01000218">
    <property type="protein sequence ID" value="TFW16166.1"/>
    <property type="molecule type" value="Genomic_DNA"/>
</dbReference>
<feature type="transmembrane region" description="Helical" evidence="10">
    <location>
        <begin position="81"/>
        <end position="98"/>
    </location>
</feature>
<evidence type="ECO:0000313" key="13">
    <source>
        <dbReference type="Proteomes" id="UP000298438"/>
    </source>
</evidence>
<dbReference type="SUPFAM" id="SSF55874">
    <property type="entry name" value="ATPase domain of HSP90 chaperone/DNA topoisomerase II/histidine kinase"/>
    <property type="match status" value="1"/>
</dbReference>
<evidence type="ECO:0000313" key="12">
    <source>
        <dbReference type="EMBL" id="TFW16166.1"/>
    </source>
</evidence>
<keyword evidence="8" id="KW-0902">Two-component regulatory system</keyword>
<proteinExistence type="predicted"/>
<dbReference type="InterPro" id="IPR005467">
    <property type="entry name" value="His_kinase_dom"/>
</dbReference>
<keyword evidence="6 12" id="KW-0418">Kinase</keyword>
<evidence type="ECO:0000256" key="3">
    <source>
        <dbReference type="ARBA" id="ARBA00022553"/>
    </source>
</evidence>
<keyword evidence="10" id="KW-0812">Transmembrane</keyword>
<feature type="transmembrane region" description="Helical" evidence="10">
    <location>
        <begin position="50"/>
        <end position="69"/>
    </location>
</feature>
<feature type="coiled-coil region" evidence="9">
    <location>
        <begin position="185"/>
        <end position="219"/>
    </location>
</feature>
<organism evidence="12 13">
    <name type="scientific">Zemynaea arenosa</name>
    <dbReference type="NCBI Taxonomy" id="2561931"/>
    <lineage>
        <taxon>Bacteria</taxon>
        <taxon>Pseudomonadati</taxon>
        <taxon>Pseudomonadota</taxon>
        <taxon>Betaproteobacteria</taxon>
        <taxon>Burkholderiales</taxon>
        <taxon>Oxalobacteraceae</taxon>
        <taxon>Telluria group</taxon>
        <taxon>Zemynaea</taxon>
    </lineage>
</organism>
<accession>A0A4Y9S7X3</accession>
<feature type="transmembrane region" description="Helical" evidence="10">
    <location>
        <begin position="20"/>
        <end position="43"/>
    </location>
</feature>
<protein>
    <recommendedName>
        <fullName evidence="2">histidine kinase</fullName>
        <ecNumber evidence="2">2.7.13.3</ecNumber>
    </recommendedName>
</protein>
<evidence type="ECO:0000256" key="5">
    <source>
        <dbReference type="ARBA" id="ARBA00022741"/>
    </source>
</evidence>
<dbReference type="SMART" id="SM00387">
    <property type="entry name" value="HATPase_c"/>
    <property type="match status" value="1"/>
</dbReference>
<dbReference type="EC" id="2.7.13.3" evidence="2"/>
<dbReference type="AlphaFoldDB" id="A0A4Y9S7X3"/>
<dbReference type="Pfam" id="PF02518">
    <property type="entry name" value="HATPase_c"/>
    <property type="match status" value="1"/>
</dbReference>
<dbReference type="InterPro" id="IPR003594">
    <property type="entry name" value="HATPase_dom"/>
</dbReference>
<dbReference type="SMART" id="SM00388">
    <property type="entry name" value="HisKA"/>
    <property type="match status" value="1"/>
</dbReference>
<dbReference type="RefSeq" id="WP_135208349.1">
    <property type="nucleotide sequence ID" value="NZ_SPVF01000218.1"/>
</dbReference>
<evidence type="ECO:0000256" key="10">
    <source>
        <dbReference type="SAM" id="Phobius"/>
    </source>
</evidence>
<dbReference type="InterPro" id="IPR004358">
    <property type="entry name" value="Sig_transdc_His_kin-like_C"/>
</dbReference>
<dbReference type="InterPro" id="IPR003661">
    <property type="entry name" value="HisK_dim/P_dom"/>
</dbReference>
<dbReference type="PRINTS" id="PR00344">
    <property type="entry name" value="BCTRLSENSOR"/>
</dbReference>
<dbReference type="Pfam" id="PF00512">
    <property type="entry name" value="HisKA"/>
    <property type="match status" value="1"/>
</dbReference>
<evidence type="ECO:0000259" key="11">
    <source>
        <dbReference type="PROSITE" id="PS50109"/>
    </source>
</evidence>